<feature type="compositionally biased region" description="Polar residues" evidence="1">
    <location>
        <begin position="187"/>
        <end position="198"/>
    </location>
</feature>
<keyword evidence="3" id="KW-1185">Reference proteome</keyword>
<name>A0ABY9J2Z7_9ACTN</name>
<dbReference type="PANTHER" id="PTHR42905:SF16">
    <property type="entry name" value="CARBOXYPHOSPHONOENOLPYRUVATE PHOSPHONOMUTASE-LIKE PROTEIN (AFU_ORTHOLOGUE AFUA_5G07230)"/>
    <property type="match status" value="1"/>
</dbReference>
<dbReference type="InterPro" id="IPR039556">
    <property type="entry name" value="ICL/PEPM"/>
</dbReference>
<accession>A0ABY9J2Z7</accession>
<dbReference type="RefSeq" id="WP_306068662.1">
    <property type="nucleotide sequence ID" value="NZ_CP120988.1"/>
</dbReference>
<dbReference type="CDD" id="cd00377">
    <property type="entry name" value="ICL_PEPM"/>
    <property type="match status" value="1"/>
</dbReference>
<dbReference type="Gene3D" id="3.20.20.60">
    <property type="entry name" value="Phosphoenolpyruvate-binding domains"/>
    <property type="match status" value="1"/>
</dbReference>
<sequence length="611" mass="62495">MTHTTHEFDRFEDVRAALADPALVPERPAAADGPPGASVAWLRATVARFSHGEPHRRRRALVEAELARLAPESLRQAAAVVPGEDIRFTVVRTLAAALGMPRPAAVAEAVIAVAGVYFGGEDAAADEAVARLVRWPAAPTEVGPGSTEVGPGSTQVGPGSTQVGPGCTSTEVGPDSTEVGPGCTSAEPVSTQDGPGSTQLAPGCPSLELVSTQVVPGTPSAGSEPTAEPVPVPFDAAPESAAGRIGLLVQACEATAALVETAAGNERLPLSRVLRELPPVRTMRRVAAGATRVAGREIAEGDVVLLDLAAANRAHPVPLTFGAPPRICPGRAHALAPADGLLRRPLTPFARLHRRAHPLLLPNAWDYASAAALAEQGFAAVGTTSLGVAASAGLPDGAAATAEATMSLARRLGRGRFLFTVDAEGGFSDDVAEVAALARALYEAGAAGINLEDGRPDGTLAPMELHAAKIAAVKQVAPALFVNARTDTHWASSHEDETATRLALYEQAGADGVFVPGLSDPAAIAELISALVVPLNILYAPGGPTLAELASLGVRRVSLGSLLYRRALAAAVTAATDIRDGRLTDPAAPSYAEVQALAYARQDRDPAAAPE</sequence>
<gene>
    <name evidence="2" type="ORF">P8A19_40245</name>
</gene>
<dbReference type="GO" id="GO:0016829">
    <property type="term" value="F:lyase activity"/>
    <property type="evidence" value="ECO:0007669"/>
    <property type="project" value="UniProtKB-KW"/>
</dbReference>
<dbReference type="InterPro" id="IPR036396">
    <property type="entry name" value="Cyt_P450_sf"/>
</dbReference>
<evidence type="ECO:0000256" key="1">
    <source>
        <dbReference type="SAM" id="MobiDB-lite"/>
    </source>
</evidence>
<dbReference type="SUPFAM" id="SSF51621">
    <property type="entry name" value="Phosphoenolpyruvate/pyruvate domain"/>
    <property type="match status" value="1"/>
</dbReference>
<dbReference type="Proteomes" id="UP001235744">
    <property type="component" value="Chromosome"/>
</dbReference>
<organism evidence="2 3">
    <name type="scientific">Streptomyces poriferorum</name>
    <dbReference type="NCBI Taxonomy" id="2798799"/>
    <lineage>
        <taxon>Bacteria</taxon>
        <taxon>Bacillati</taxon>
        <taxon>Actinomycetota</taxon>
        <taxon>Actinomycetes</taxon>
        <taxon>Kitasatosporales</taxon>
        <taxon>Streptomycetaceae</taxon>
        <taxon>Streptomyces</taxon>
    </lineage>
</organism>
<dbReference type="Pfam" id="PF13714">
    <property type="entry name" value="PEP_mutase"/>
    <property type="match status" value="1"/>
</dbReference>
<dbReference type="InterPro" id="IPR040442">
    <property type="entry name" value="Pyrv_kinase-like_dom_sf"/>
</dbReference>
<dbReference type="SUPFAM" id="SSF48264">
    <property type="entry name" value="Cytochrome P450"/>
    <property type="match status" value="1"/>
</dbReference>
<dbReference type="EMBL" id="CP120988">
    <property type="protein sequence ID" value="WLQ61284.1"/>
    <property type="molecule type" value="Genomic_DNA"/>
</dbReference>
<evidence type="ECO:0000313" key="2">
    <source>
        <dbReference type="EMBL" id="WLQ61284.1"/>
    </source>
</evidence>
<dbReference type="InterPro" id="IPR015813">
    <property type="entry name" value="Pyrv/PenolPyrv_kinase-like_dom"/>
</dbReference>
<proteinExistence type="predicted"/>
<protein>
    <submittedName>
        <fullName evidence="2">Isocitrate lyase/phosphoenolpyruvate mutase family protein</fullName>
    </submittedName>
</protein>
<feature type="region of interest" description="Disordered" evidence="1">
    <location>
        <begin position="140"/>
        <end position="198"/>
    </location>
</feature>
<reference evidence="2 3" key="1">
    <citation type="submission" date="2023-03" db="EMBL/GenBank/DDBJ databases">
        <title>Isolation and description of six Streptomyces strains from soil environments, able to metabolize different microbial glucans.</title>
        <authorList>
            <person name="Widen T."/>
            <person name="Larsbrink J."/>
        </authorList>
    </citation>
    <scope>NUCLEOTIDE SEQUENCE [LARGE SCALE GENOMIC DNA]</scope>
    <source>
        <strain evidence="2 3">Alt2</strain>
    </source>
</reference>
<keyword evidence="2" id="KW-0456">Lyase</keyword>
<dbReference type="PANTHER" id="PTHR42905">
    <property type="entry name" value="PHOSPHOENOLPYRUVATE CARBOXYLASE"/>
    <property type="match status" value="1"/>
</dbReference>
<feature type="compositionally biased region" description="Polar residues" evidence="1">
    <location>
        <begin position="152"/>
        <end position="171"/>
    </location>
</feature>
<evidence type="ECO:0000313" key="3">
    <source>
        <dbReference type="Proteomes" id="UP001235744"/>
    </source>
</evidence>